<accession>A0AAV6U8C5</accession>
<dbReference type="PROSITE" id="PS50097">
    <property type="entry name" value="BTB"/>
    <property type="match status" value="1"/>
</dbReference>
<feature type="domain" description="BTB" evidence="1">
    <location>
        <begin position="109"/>
        <end position="167"/>
    </location>
</feature>
<dbReference type="Gene3D" id="3.30.710.10">
    <property type="entry name" value="Potassium Channel Kv1.1, Chain A"/>
    <property type="match status" value="1"/>
</dbReference>
<evidence type="ECO:0000313" key="3">
    <source>
        <dbReference type="Proteomes" id="UP000827092"/>
    </source>
</evidence>
<proteinExistence type="predicted"/>
<name>A0AAV6U8C5_9ARAC</name>
<dbReference type="Pfam" id="PF00651">
    <property type="entry name" value="BTB"/>
    <property type="match status" value="1"/>
</dbReference>
<organism evidence="2 3">
    <name type="scientific">Oedothorax gibbosus</name>
    <dbReference type="NCBI Taxonomy" id="931172"/>
    <lineage>
        <taxon>Eukaryota</taxon>
        <taxon>Metazoa</taxon>
        <taxon>Ecdysozoa</taxon>
        <taxon>Arthropoda</taxon>
        <taxon>Chelicerata</taxon>
        <taxon>Arachnida</taxon>
        <taxon>Araneae</taxon>
        <taxon>Araneomorphae</taxon>
        <taxon>Entelegynae</taxon>
        <taxon>Araneoidea</taxon>
        <taxon>Linyphiidae</taxon>
        <taxon>Erigoninae</taxon>
        <taxon>Oedothorax</taxon>
    </lineage>
</organism>
<dbReference type="InterPro" id="IPR000210">
    <property type="entry name" value="BTB/POZ_dom"/>
</dbReference>
<dbReference type="SUPFAM" id="SSF54695">
    <property type="entry name" value="POZ domain"/>
    <property type="match status" value="1"/>
</dbReference>
<dbReference type="CDD" id="cd18186">
    <property type="entry name" value="BTB_POZ_ZBTB_KLHL-like"/>
    <property type="match status" value="1"/>
</dbReference>
<keyword evidence="3" id="KW-1185">Reference proteome</keyword>
<reference evidence="2 3" key="1">
    <citation type="journal article" date="2022" name="Nat. Ecol. Evol.">
        <title>A masculinizing supergene underlies an exaggerated male reproductive morph in a spider.</title>
        <authorList>
            <person name="Hendrickx F."/>
            <person name="De Corte Z."/>
            <person name="Sonet G."/>
            <person name="Van Belleghem S.M."/>
            <person name="Kostlbacher S."/>
            <person name="Vangestel C."/>
        </authorList>
    </citation>
    <scope>NUCLEOTIDE SEQUENCE [LARGE SCALE GENOMIC DNA]</scope>
    <source>
        <strain evidence="2">W744_W776</strain>
    </source>
</reference>
<dbReference type="InterPro" id="IPR011333">
    <property type="entry name" value="SKP1/BTB/POZ_sf"/>
</dbReference>
<protein>
    <recommendedName>
        <fullName evidence="1">BTB domain-containing protein</fullName>
    </recommendedName>
</protein>
<dbReference type="Proteomes" id="UP000827092">
    <property type="component" value="Unassembled WGS sequence"/>
</dbReference>
<dbReference type="SMART" id="SM00225">
    <property type="entry name" value="BTB"/>
    <property type="match status" value="1"/>
</dbReference>
<comment type="caution">
    <text evidence="2">The sequence shown here is derived from an EMBL/GenBank/DDBJ whole genome shotgun (WGS) entry which is preliminary data.</text>
</comment>
<feature type="non-terminal residue" evidence="2">
    <location>
        <position position="1"/>
    </location>
</feature>
<evidence type="ECO:0000313" key="2">
    <source>
        <dbReference type="EMBL" id="KAG8180201.1"/>
    </source>
</evidence>
<gene>
    <name evidence="2" type="ORF">JTE90_017715</name>
</gene>
<dbReference type="AlphaFoldDB" id="A0AAV6U8C5"/>
<sequence length="414" mass="48189">DSDKYKYQDAYYWKDGPNENVELVGFRVFNDSKEDLQEKQIDMPDEEETKRESQISSETEIEMMESNHQISSVSSQAVVPSSDEVLPAKDILLQTAKADLPFPMITNFPDVVVKIGKNKFPTTKKVLCDYSEYFYERLASNKERLCVLKVDEKFVNPEAFKTILQFLCFKQPFTGQNLTKEVIHTATFLGMPLIICKIETILYHRIGSVENALAKLSLISEMREHLEKCPSVANLPFKKTQVTVKGQRGNLKDKHLLEMCHLEHIWKEKEWFFKASIERDRERSICEKIVMRPHVLVEKAESLTLWVFNVFNHNYKDAVYVNLEDYKKSLEDGLRGCTEFLANRIEEVALRSDCLTWNKALIDMMDEAMTKDEDAVTNQSFLQRTLKEKRLMVWELHKSECKILNPGLKTTDEE</sequence>
<dbReference type="EMBL" id="JAFNEN010000578">
    <property type="protein sequence ID" value="KAG8180201.1"/>
    <property type="molecule type" value="Genomic_DNA"/>
</dbReference>
<evidence type="ECO:0000259" key="1">
    <source>
        <dbReference type="PROSITE" id="PS50097"/>
    </source>
</evidence>